<proteinExistence type="predicted"/>
<evidence type="ECO:0000313" key="2">
    <source>
        <dbReference type="Proteomes" id="UP000236736"/>
    </source>
</evidence>
<evidence type="ECO:0008006" key="3">
    <source>
        <dbReference type="Google" id="ProtNLM"/>
    </source>
</evidence>
<organism evidence="1 2">
    <name type="scientific">Algoriphagus boritolerans DSM 17298 = JCM 18970</name>
    <dbReference type="NCBI Taxonomy" id="1120964"/>
    <lineage>
        <taxon>Bacteria</taxon>
        <taxon>Pseudomonadati</taxon>
        <taxon>Bacteroidota</taxon>
        <taxon>Cytophagia</taxon>
        <taxon>Cytophagales</taxon>
        <taxon>Cyclobacteriaceae</taxon>
        <taxon>Algoriphagus</taxon>
    </lineage>
</organism>
<dbReference type="AlphaFoldDB" id="A0A1H5UV58"/>
<protein>
    <recommendedName>
        <fullName evidence="3">Outer membrane protein beta-barrel domain-containing protein</fullName>
    </recommendedName>
</protein>
<accession>A0A1H5UV58</accession>
<dbReference type="OrthoDB" id="822921at2"/>
<dbReference type="EMBL" id="FNVR01000005">
    <property type="protein sequence ID" value="SEF78860.1"/>
    <property type="molecule type" value="Genomic_DNA"/>
</dbReference>
<evidence type="ECO:0000313" key="1">
    <source>
        <dbReference type="EMBL" id="SEF78860.1"/>
    </source>
</evidence>
<dbReference type="Proteomes" id="UP000236736">
    <property type="component" value="Unassembled WGS sequence"/>
</dbReference>
<name>A0A1H5UV58_9BACT</name>
<gene>
    <name evidence="1" type="ORF">SAMN03080598_01413</name>
</gene>
<dbReference type="RefSeq" id="WP_146064360.1">
    <property type="nucleotide sequence ID" value="NZ_FNVR01000005.1"/>
</dbReference>
<sequence length="241" mass="27523">MIKKLILFILFVLPSLSYSQKFRVGIGLVGEVAYNISEVSVGGLSIYEGNQKNKDSRLSPYLGYEQYLSDRFTASIGIQYYQSFTSLQVKVPFPDFPAMPYSIKGRTVSHRNFEFPLEVTYDLFETGRIKWKLRGGLVPVWSSSRSTRLTEVPQGPDWSQEVVDALNAAETIPKSFFMNYQYGLGLGYGRFEFSLFQSTNLGRSISDGYTIYGSTYSFDRRIRSTRIGVYYSFGLKKKDKE</sequence>
<keyword evidence="2" id="KW-1185">Reference proteome</keyword>
<reference evidence="2" key="1">
    <citation type="submission" date="2016-10" db="EMBL/GenBank/DDBJ databases">
        <authorList>
            <person name="Varghese N."/>
            <person name="Submissions S."/>
        </authorList>
    </citation>
    <scope>NUCLEOTIDE SEQUENCE [LARGE SCALE GENOMIC DNA]</scope>
    <source>
        <strain evidence="2">DSM 17298</strain>
    </source>
</reference>